<feature type="chain" id="PRO_5039159585" evidence="1">
    <location>
        <begin position="22"/>
        <end position="440"/>
    </location>
</feature>
<evidence type="ECO:0000256" key="1">
    <source>
        <dbReference type="SAM" id="SignalP"/>
    </source>
</evidence>
<organism evidence="2 3">
    <name type="scientific">Paenibacillus oceani</name>
    <dbReference type="NCBI Taxonomy" id="2772510"/>
    <lineage>
        <taxon>Bacteria</taxon>
        <taxon>Bacillati</taxon>
        <taxon>Bacillota</taxon>
        <taxon>Bacilli</taxon>
        <taxon>Bacillales</taxon>
        <taxon>Paenibacillaceae</taxon>
        <taxon>Paenibacillus</taxon>
    </lineage>
</organism>
<reference evidence="2" key="1">
    <citation type="submission" date="2020-09" db="EMBL/GenBank/DDBJ databases">
        <title>A novel bacterium of genus Paenibacillus, isolated from South China Sea.</title>
        <authorList>
            <person name="Huang H."/>
            <person name="Mo K."/>
            <person name="Hu Y."/>
        </authorList>
    </citation>
    <scope>NUCLEOTIDE SEQUENCE</scope>
    <source>
        <strain evidence="2">IB182363</strain>
    </source>
</reference>
<comment type="caution">
    <text evidence="2">The sequence shown here is derived from an EMBL/GenBank/DDBJ whole genome shotgun (WGS) entry which is preliminary data.</text>
</comment>
<keyword evidence="3" id="KW-1185">Reference proteome</keyword>
<evidence type="ECO:0000313" key="3">
    <source>
        <dbReference type="Proteomes" id="UP000639396"/>
    </source>
</evidence>
<dbReference type="EMBL" id="JACXJA010000046">
    <property type="protein sequence ID" value="MBD2865712.1"/>
    <property type="molecule type" value="Genomic_DNA"/>
</dbReference>
<dbReference type="SUPFAM" id="SSF53850">
    <property type="entry name" value="Periplasmic binding protein-like II"/>
    <property type="match status" value="1"/>
</dbReference>
<dbReference type="Gene3D" id="3.40.190.10">
    <property type="entry name" value="Periplasmic binding protein-like II"/>
    <property type="match status" value="1"/>
</dbReference>
<dbReference type="Pfam" id="PF01547">
    <property type="entry name" value="SBP_bac_1"/>
    <property type="match status" value="1"/>
</dbReference>
<dbReference type="InterPro" id="IPR050490">
    <property type="entry name" value="Bact_solute-bd_prot1"/>
</dbReference>
<dbReference type="RefSeq" id="WP_190931334.1">
    <property type="nucleotide sequence ID" value="NZ_JACXJA010000046.1"/>
</dbReference>
<dbReference type="Proteomes" id="UP000639396">
    <property type="component" value="Unassembled WGS sequence"/>
</dbReference>
<name>A0A927H2W4_9BACL</name>
<proteinExistence type="predicted"/>
<dbReference type="PANTHER" id="PTHR43649">
    <property type="entry name" value="ARABINOSE-BINDING PROTEIN-RELATED"/>
    <property type="match status" value="1"/>
</dbReference>
<feature type="signal peptide" evidence="1">
    <location>
        <begin position="1"/>
        <end position="21"/>
    </location>
</feature>
<dbReference type="InterPro" id="IPR006059">
    <property type="entry name" value="SBP"/>
</dbReference>
<sequence length="440" mass="49135">MMRKRVYVALLITVCAGILFACGPKESAPDAGSASDPGPVKKVQVSKDPVTLKFLIGAGIAMEEVEVLFMDPVKKKYPNISFEVIRAGKGSQLIDLIGAGNIPDLVMSDNTNIGSSYDYGVLFDHTELIRMLGINLERLDPVVVNGVRDALGDGLIYGLPYFQQFNALYYNKDIFDKFGVSYPKDGLTWDETVELARRLTRQDGGVQYKGLHYENVYRLAMPLSPDFVDRVSLKATVNNEMWKKVFDLGYRINNIPGNKPPRVDNGYTNAFFKEKNTAMLATTSILGTFRDTIRDGFNLGVAQYPSYPERPNTYGFVSAGMVYVTKTSKHKNEAMLMLKEMMSDEVQLLASRKYARKTILQNPDVDRQFGKDLEGLSNIDLQSAFKSKAAPAPAFTQYTASARRLVMSKYIEFIEGKGDMNTALRAAEEEINKMIEAEKK</sequence>
<gene>
    <name evidence="2" type="ORF">IDH45_27395</name>
</gene>
<dbReference type="AlphaFoldDB" id="A0A927H2W4"/>
<evidence type="ECO:0000313" key="2">
    <source>
        <dbReference type="EMBL" id="MBD2865712.1"/>
    </source>
</evidence>
<keyword evidence="1" id="KW-0732">Signal</keyword>
<dbReference type="PROSITE" id="PS51257">
    <property type="entry name" value="PROKAR_LIPOPROTEIN"/>
    <property type="match status" value="1"/>
</dbReference>
<protein>
    <submittedName>
        <fullName evidence="2">Extracellular solute-binding protein</fullName>
    </submittedName>
</protein>
<dbReference type="PANTHER" id="PTHR43649:SF12">
    <property type="entry name" value="DIACETYLCHITOBIOSE BINDING PROTEIN DASA"/>
    <property type="match status" value="1"/>
</dbReference>
<accession>A0A927H2W4</accession>